<evidence type="ECO:0000256" key="2">
    <source>
        <dbReference type="ARBA" id="ARBA00022840"/>
    </source>
</evidence>
<dbReference type="Gene3D" id="3.30.30.30">
    <property type="match status" value="1"/>
</dbReference>
<dbReference type="OrthoDB" id="2963168at2759"/>
<sequence>MDNPSNPLNSPATEYNTAGIDIGTTYSTISYYAVDRTIEVGKEAGMDGGDTPYIPSVVCNQDHIVVGTDACRSRYRNRACTIYDSKRFIGKRFTDESVQEIIHNYSFPIVEGKNSRAAFRVEWQGKEEIVYPEQVYAMIINYLCGLVEKKTKRPIEYVVVSVPVNFNADQRACTESAVKAANRHLLAMIDEPSAAAISFTSRNVEDNKTILVYDLGGGTFDVSIMRKLPREYKVLGVDGDSHFGGRDLDKIVFDEIVRQIQEQDASFELTESIKERINVECEKLKINLSTTKENGATHMFDLGGQEYEVALGYNELERLFVPVLEPTMDRVRSCLDACRLTPDDIDHVILIGGSSNWPGVSRIIEQMFDAGKILGSDDPRLAVSRGTLIYASTRFNAGLVTPVMEVRMLPSEANAGMVVPLADDPAGMRSDEGLPVAFGKTVVKTLPPTTTMAPSDGDGDRGLVVPISAAVVLDTIDDEVSPEPIVETENEEPRNEEPIVVTENEEPRNEEPRNEEPIVGTENEEYIFGQSDREQDFTPMQTPTKGSGATAEPPKPIVEPPLASGTAIVNSVVQEAIGTFSTPVGENPPSLTTTSSSTPLTLSTTLNTSLSPPEPFPKPPSVVPPSPSQEPFPKPPGISPLPLPSVVPPLPSVVPPPAPQMGPFWIKLMPGRNYLKVIANGQFVLQRNDTITWSHDLEGNNCELIDVNKSNVLVSDKLHIDLDGREYDFLGKQIKLCIEKGSLILRCSEQIRQIESKPPLSISGVSSSGPSAEPMSLPPINPPPPFVKAVLPLDIGVEVRSGKMSVIIPKNTALPYVGEKMFQANAGSPTVIETQLYQGSNLLECTKNHELGLLKASGLTLGSNGRAQIVVKVKVDEAGCVDLSYHQLGQKEMRCTVYGKVVLDDDLLEELRNKVGVWQRDGSLMQRHKLIYLDTAELLENYKRMNGNDQRCEQWEERLKDTRVCVPSEVTDGLLQHMEDLREQIRREMGYLS</sequence>
<keyword evidence="1" id="KW-0547">Nucleotide-binding</keyword>
<feature type="compositionally biased region" description="Basic and acidic residues" evidence="3">
    <location>
        <begin position="505"/>
        <end position="516"/>
    </location>
</feature>
<dbReference type="EMBL" id="FN668652">
    <property type="protein sequence ID" value="CBK22929.2"/>
    <property type="molecule type" value="Genomic_DNA"/>
</dbReference>
<dbReference type="InterPro" id="IPR018181">
    <property type="entry name" value="Heat_shock_70_CS"/>
</dbReference>
<evidence type="ECO:0000256" key="1">
    <source>
        <dbReference type="ARBA" id="ARBA00022741"/>
    </source>
</evidence>
<proteinExistence type="predicted"/>
<dbReference type="InParanoid" id="D8M4E0"/>
<dbReference type="SUPFAM" id="SSF100920">
    <property type="entry name" value="Heat shock protein 70kD (HSP70), peptide-binding domain"/>
    <property type="match status" value="1"/>
</dbReference>
<dbReference type="PROSITE" id="PS00329">
    <property type="entry name" value="HSP70_2"/>
    <property type="match status" value="1"/>
</dbReference>
<dbReference type="PRINTS" id="PR00301">
    <property type="entry name" value="HEATSHOCK70"/>
</dbReference>
<feature type="region of interest" description="Disordered" evidence="3">
    <location>
        <begin position="532"/>
        <end position="555"/>
    </location>
</feature>
<keyword evidence="5" id="KW-1185">Reference proteome</keyword>
<dbReference type="Proteomes" id="UP000008312">
    <property type="component" value="Unassembled WGS sequence"/>
</dbReference>
<dbReference type="SUPFAM" id="SSF53067">
    <property type="entry name" value="Actin-like ATPase domain"/>
    <property type="match status" value="2"/>
</dbReference>
<protein>
    <submittedName>
        <fullName evidence="4">Uncharacterized protein</fullName>
    </submittedName>
</protein>
<feature type="compositionally biased region" description="Polar residues" evidence="3">
    <location>
        <begin position="538"/>
        <end position="547"/>
    </location>
</feature>
<feature type="compositionally biased region" description="Low complexity" evidence="3">
    <location>
        <begin position="587"/>
        <end position="611"/>
    </location>
</feature>
<evidence type="ECO:0000313" key="5">
    <source>
        <dbReference type="Proteomes" id="UP000008312"/>
    </source>
</evidence>
<dbReference type="GO" id="GO:0140662">
    <property type="term" value="F:ATP-dependent protein folding chaperone"/>
    <property type="evidence" value="ECO:0007669"/>
    <property type="project" value="InterPro"/>
</dbReference>
<name>D8M4E0_BLAHO</name>
<dbReference type="RefSeq" id="XP_012896977.1">
    <property type="nucleotide sequence ID" value="XM_013041523.1"/>
</dbReference>
<dbReference type="GeneID" id="24920031"/>
<dbReference type="Gene3D" id="2.60.34.10">
    <property type="entry name" value="Substrate Binding Domain Of DNAk, Chain A, domain 1"/>
    <property type="match status" value="1"/>
</dbReference>
<dbReference type="InterPro" id="IPR029047">
    <property type="entry name" value="HSP70_peptide-bd_sf"/>
</dbReference>
<dbReference type="FunFam" id="3.30.30.30:FF:000003">
    <property type="entry name" value="Heat shock protein 9"/>
    <property type="match status" value="1"/>
</dbReference>
<reference evidence="4" key="1">
    <citation type="submission" date="2010-02" db="EMBL/GenBank/DDBJ databases">
        <title>Sequencing and annotation of the Blastocystis hominis genome.</title>
        <authorList>
            <person name="Wincker P."/>
        </authorList>
    </citation>
    <scope>NUCLEOTIDE SEQUENCE</scope>
    <source>
        <strain evidence="4">Singapore isolate B</strain>
    </source>
</reference>
<feature type="compositionally biased region" description="Pro residues" evidence="3">
    <location>
        <begin position="612"/>
        <end position="639"/>
    </location>
</feature>
<dbReference type="Pfam" id="PF00012">
    <property type="entry name" value="HSP70"/>
    <property type="match status" value="2"/>
</dbReference>
<evidence type="ECO:0000256" key="3">
    <source>
        <dbReference type="SAM" id="MobiDB-lite"/>
    </source>
</evidence>
<gene>
    <name evidence="4" type="ORF">GSBLH_T00002896001</name>
</gene>
<keyword evidence="2" id="KW-0067">ATP-binding</keyword>
<dbReference type="AlphaFoldDB" id="D8M4E0"/>
<feature type="region of interest" description="Disordered" evidence="3">
    <location>
        <begin position="480"/>
        <end position="520"/>
    </location>
</feature>
<dbReference type="Gene3D" id="3.90.640.10">
    <property type="entry name" value="Actin, Chain A, domain 4"/>
    <property type="match status" value="1"/>
</dbReference>
<feature type="compositionally biased region" description="Acidic residues" evidence="3">
    <location>
        <begin position="480"/>
        <end position="490"/>
    </location>
</feature>
<accession>D8M4E0</accession>
<feature type="region of interest" description="Disordered" evidence="3">
    <location>
        <begin position="580"/>
        <end position="639"/>
    </location>
</feature>
<dbReference type="InterPro" id="IPR013126">
    <property type="entry name" value="Hsp_70_fam"/>
</dbReference>
<dbReference type="PANTHER" id="PTHR19375">
    <property type="entry name" value="HEAT SHOCK PROTEIN 70KDA"/>
    <property type="match status" value="1"/>
</dbReference>
<organism evidence="4">
    <name type="scientific">Blastocystis hominis</name>
    <dbReference type="NCBI Taxonomy" id="12968"/>
    <lineage>
        <taxon>Eukaryota</taxon>
        <taxon>Sar</taxon>
        <taxon>Stramenopiles</taxon>
        <taxon>Bigyra</taxon>
        <taxon>Opalozoa</taxon>
        <taxon>Opalinata</taxon>
        <taxon>Blastocystidae</taxon>
        <taxon>Blastocystis</taxon>
    </lineage>
</organism>
<dbReference type="InterPro" id="IPR043129">
    <property type="entry name" value="ATPase_NBD"/>
</dbReference>
<evidence type="ECO:0000313" key="4">
    <source>
        <dbReference type="EMBL" id="CBK22929.2"/>
    </source>
</evidence>
<dbReference type="GO" id="GO:0005524">
    <property type="term" value="F:ATP binding"/>
    <property type="evidence" value="ECO:0007669"/>
    <property type="project" value="UniProtKB-KW"/>
</dbReference>
<dbReference type="Gene3D" id="3.30.420.40">
    <property type="match status" value="2"/>
</dbReference>